<dbReference type="VEuPathDB" id="PlasmoDB:C922_05823"/>
<gene>
    <name evidence="2" type="ORF">C922_05823</name>
</gene>
<accession>W6ZSB6</accession>
<feature type="compositionally biased region" description="Basic and acidic residues" evidence="1">
    <location>
        <begin position="261"/>
        <end position="282"/>
    </location>
</feature>
<dbReference type="RefSeq" id="XP_008819616.1">
    <property type="nucleotide sequence ID" value="XM_008821394.1"/>
</dbReference>
<name>W6ZSB6_9APIC</name>
<reference evidence="2 3" key="1">
    <citation type="submission" date="2013-02" db="EMBL/GenBank/DDBJ databases">
        <title>The Genome Sequence of Plasmodium inui San Antonio 1.</title>
        <authorList>
            <consortium name="The Broad Institute Genome Sequencing Platform"/>
            <consortium name="The Broad Institute Genome Sequencing Center for Infectious Disease"/>
            <person name="Neafsey D."/>
            <person name="Cheeseman I."/>
            <person name="Volkman S."/>
            <person name="Adams J."/>
            <person name="Walker B."/>
            <person name="Young S.K."/>
            <person name="Zeng Q."/>
            <person name="Gargeya S."/>
            <person name="Fitzgerald M."/>
            <person name="Haas B."/>
            <person name="Abouelleil A."/>
            <person name="Alvarado L."/>
            <person name="Arachchi H.M."/>
            <person name="Berlin A.M."/>
            <person name="Chapman S.B."/>
            <person name="Dewar J."/>
            <person name="Goldberg J."/>
            <person name="Griggs A."/>
            <person name="Gujja S."/>
            <person name="Hansen M."/>
            <person name="Howarth C."/>
            <person name="Imamovic A."/>
            <person name="Larimer J."/>
            <person name="McCowan C."/>
            <person name="Murphy C."/>
            <person name="Neiman D."/>
            <person name="Pearson M."/>
            <person name="Priest M."/>
            <person name="Roberts A."/>
            <person name="Saif S."/>
            <person name="Shea T."/>
            <person name="Sisk P."/>
            <person name="Sykes S."/>
            <person name="Wortman J."/>
            <person name="Nusbaum C."/>
            <person name="Birren B."/>
        </authorList>
    </citation>
    <scope>NUCLEOTIDE SEQUENCE [LARGE SCALE GENOMIC DNA]</scope>
    <source>
        <strain evidence="2 3">San Antonio 1</strain>
    </source>
</reference>
<evidence type="ECO:0000313" key="3">
    <source>
        <dbReference type="Proteomes" id="UP000030640"/>
    </source>
</evidence>
<protein>
    <submittedName>
        <fullName evidence="2">Uncharacterized protein</fullName>
    </submittedName>
</protein>
<dbReference type="AlphaFoldDB" id="W6ZSB6"/>
<sequence>MLTGWIDEYIWKNRSRGKGSHEGLTDLKIRDMRDTPGDESTRVDPKRWDRPIIGPGTTLLKLPLRSRMICQALEVWFNNQELDHNQMINPKTSKYQANKIGFIFNKPPSGTCRINTTTSTWERLTSGNELYGSQSYQRQLAICMDLMSMILVIYQDHQGESGGWYFEAQDLCQAIYRALEQWGGEEVAEEIMNEWFNNMNKDELERAHLRIHTTKRSRNALWREFFHTAGSIVKKVQCYEEDHDAEEWRTTCLQRGNSKSCETKGGSEESRTVEEVQDHDPEQGSGIVEELNGGEEVLKTYVPNSEGVAPRKEDTGAEFSKSNPHPYHCGTKLMISEGANWIFKQTQ</sequence>
<evidence type="ECO:0000256" key="1">
    <source>
        <dbReference type="SAM" id="MobiDB-lite"/>
    </source>
</evidence>
<keyword evidence="3" id="KW-1185">Reference proteome</keyword>
<dbReference type="EMBL" id="KI965664">
    <property type="protein sequence ID" value="EUD63797.1"/>
    <property type="molecule type" value="Genomic_DNA"/>
</dbReference>
<organism evidence="2 3">
    <name type="scientific">Plasmodium inui San Antonio 1</name>
    <dbReference type="NCBI Taxonomy" id="1237626"/>
    <lineage>
        <taxon>Eukaryota</taxon>
        <taxon>Sar</taxon>
        <taxon>Alveolata</taxon>
        <taxon>Apicomplexa</taxon>
        <taxon>Aconoidasida</taxon>
        <taxon>Haemosporida</taxon>
        <taxon>Plasmodiidae</taxon>
        <taxon>Plasmodium</taxon>
        <taxon>Plasmodium (Plasmodium)</taxon>
    </lineage>
</organism>
<feature type="region of interest" description="Disordered" evidence="1">
    <location>
        <begin position="304"/>
        <end position="324"/>
    </location>
</feature>
<feature type="region of interest" description="Disordered" evidence="1">
    <location>
        <begin position="257"/>
        <end position="285"/>
    </location>
</feature>
<evidence type="ECO:0000313" key="2">
    <source>
        <dbReference type="EMBL" id="EUD63797.1"/>
    </source>
</evidence>
<feature type="non-terminal residue" evidence="2">
    <location>
        <position position="347"/>
    </location>
</feature>
<dbReference type="Proteomes" id="UP000030640">
    <property type="component" value="Unassembled WGS sequence"/>
</dbReference>
<proteinExistence type="predicted"/>
<dbReference type="GeneID" id="20041097"/>